<dbReference type="InterPro" id="IPR002577">
    <property type="entry name" value="HTH_HxlR"/>
</dbReference>
<keyword evidence="1" id="KW-0805">Transcription regulation</keyword>
<organism evidence="5 6">
    <name type="scientific">Clostridium paridis</name>
    <dbReference type="NCBI Taxonomy" id="2803863"/>
    <lineage>
        <taxon>Bacteria</taxon>
        <taxon>Bacillati</taxon>
        <taxon>Bacillota</taxon>
        <taxon>Clostridia</taxon>
        <taxon>Eubacteriales</taxon>
        <taxon>Clostridiaceae</taxon>
        <taxon>Clostridium</taxon>
    </lineage>
</organism>
<dbReference type="InterPro" id="IPR036390">
    <property type="entry name" value="WH_DNA-bd_sf"/>
</dbReference>
<dbReference type="InterPro" id="IPR036388">
    <property type="entry name" value="WH-like_DNA-bd_sf"/>
</dbReference>
<evidence type="ECO:0000313" key="5">
    <source>
        <dbReference type="EMBL" id="MBL4932537.1"/>
    </source>
</evidence>
<dbReference type="EMBL" id="JAESWA010000022">
    <property type="protein sequence ID" value="MBL4932537.1"/>
    <property type="molecule type" value="Genomic_DNA"/>
</dbReference>
<dbReference type="Proteomes" id="UP000623681">
    <property type="component" value="Unassembled WGS sequence"/>
</dbReference>
<dbReference type="PROSITE" id="PS51118">
    <property type="entry name" value="HTH_HXLR"/>
    <property type="match status" value="1"/>
</dbReference>
<evidence type="ECO:0000256" key="2">
    <source>
        <dbReference type="ARBA" id="ARBA00023125"/>
    </source>
</evidence>
<evidence type="ECO:0000256" key="1">
    <source>
        <dbReference type="ARBA" id="ARBA00023015"/>
    </source>
</evidence>
<dbReference type="PANTHER" id="PTHR33204:SF18">
    <property type="entry name" value="TRANSCRIPTIONAL REGULATORY PROTEIN"/>
    <property type="match status" value="1"/>
</dbReference>
<evidence type="ECO:0000259" key="4">
    <source>
        <dbReference type="PROSITE" id="PS51118"/>
    </source>
</evidence>
<evidence type="ECO:0000313" key="6">
    <source>
        <dbReference type="Proteomes" id="UP000623681"/>
    </source>
</evidence>
<dbReference type="AlphaFoldDB" id="A0A937FHT4"/>
<reference evidence="5" key="1">
    <citation type="submission" date="2021-01" db="EMBL/GenBank/DDBJ databases">
        <title>Genome public.</title>
        <authorList>
            <person name="Liu C."/>
            <person name="Sun Q."/>
        </authorList>
    </citation>
    <scope>NUCLEOTIDE SEQUENCE</scope>
    <source>
        <strain evidence="5">YIM B02565</strain>
    </source>
</reference>
<keyword evidence="3" id="KW-0804">Transcription</keyword>
<comment type="caution">
    <text evidence="5">The sequence shown here is derived from an EMBL/GenBank/DDBJ whole genome shotgun (WGS) entry which is preliminary data.</text>
</comment>
<accession>A0A937FHT4</accession>
<keyword evidence="6" id="KW-1185">Reference proteome</keyword>
<proteinExistence type="predicted"/>
<protein>
    <submittedName>
        <fullName evidence="5">Helix-turn-helix transcriptional regulator</fullName>
    </submittedName>
</protein>
<evidence type="ECO:0000256" key="3">
    <source>
        <dbReference type="ARBA" id="ARBA00023163"/>
    </source>
</evidence>
<dbReference type="Pfam" id="PF01638">
    <property type="entry name" value="HxlR"/>
    <property type="match status" value="1"/>
</dbReference>
<dbReference type="SUPFAM" id="SSF46785">
    <property type="entry name" value="Winged helix' DNA-binding domain"/>
    <property type="match status" value="1"/>
</dbReference>
<dbReference type="GO" id="GO:0003677">
    <property type="term" value="F:DNA binding"/>
    <property type="evidence" value="ECO:0007669"/>
    <property type="project" value="UniProtKB-KW"/>
</dbReference>
<feature type="domain" description="HTH hxlR-type" evidence="4">
    <location>
        <begin position="9"/>
        <end position="103"/>
    </location>
</feature>
<sequence>MKNNDNTICCVEKALNVLDGKWSFLVIKNLFDGTKRFGELRKSLHNISPKTLTLRLRELEQCGVVQRKVYPTIPPAVEYSLTEKGQDLRNIINEMNIWGKKWC</sequence>
<keyword evidence="2" id="KW-0238">DNA-binding</keyword>
<dbReference type="PANTHER" id="PTHR33204">
    <property type="entry name" value="TRANSCRIPTIONAL REGULATOR, MARR FAMILY"/>
    <property type="match status" value="1"/>
</dbReference>
<gene>
    <name evidence="5" type="ORF">JK634_12010</name>
</gene>
<name>A0A937FHT4_9CLOT</name>
<dbReference type="Gene3D" id="1.10.10.10">
    <property type="entry name" value="Winged helix-like DNA-binding domain superfamily/Winged helix DNA-binding domain"/>
    <property type="match status" value="1"/>
</dbReference>